<proteinExistence type="inferred from homology"/>
<evidence type="ECO:0000256" key="4">
    <source>
        <dbReference type="ARBA" id="ARBA00022448"/>
    </source>
</evidence>
<keyword evidence="9" id="KW-0325">Glycoprotein</keyword>
<evidence type="ECO:0000256" key="7">
    <source>
        <dbReference type="ARBA" id="ARBA00022989"/>
    </source>
</evidence>
<dbReference type="PANTHER" id="PTHR12929:SF4">
    <property type="entry name" value="SOLUTE CARRIER FAMILY 52, RIBOFLAVIN TRANSPORTER, MEMBER 3"/>
    <property type="match status" value="1"/>
</dbReference>
<feature type="transmembrane region" description="Helical" evidence="10">
    <location>
        <begin position="38"/>
        <end position="62"/>
    </location>
</feature>
<evidence type="ECO:0000256" key="3">
    <source>
        <dbReference type="ARBA" id="ARBA00006366"/>
    </source>
</evidence>
<evidence type="ECO:0000256" key="8">
    <source>
        <dbReference type="ARBA" id="ARBA00023136"/>
    </source>
</evidence>
<reference evidence="13" key="2">
    <citation type="journal article" date="2007" name="PLoS Biol.">
        <title>Survey sequencing and comparative analysis of the elephant shark (Callorhinchus milii) genome.</title>
        <authorList>
            <person name="Venkatesh B."/>
            <person name="Kirkness E.F."/>
            <person name="Loh Y.H."/>
            <person name="Halpern A.L."/>
            <person name="Lee A.P."/>
            <person name="Johnson J."/>
            <person name="Dandona N."/>
            <person name="Viswanathan L.D."/>
            <person name="Tay A."/>
            <person name="Venter J.C."/>
            <person name="Strausberg R.L."/>
            <person name="Brenner S."/>
        </authorList>
    </citation>
    <scope>NUCLEOTIDE SEQUENCE [LARGE SCALE GENOMIC DNA]</scope>
</reference>
<accession>A0A4W3GPQ4</accession>
<gene>
    <name evidence="12" type="primary">LOC103183626</name>
</gene>
<dbReference type="GeneTree" id="ENSGT00390000003774"/>
<evidence type="ECO:0000313" key="12">
    <source>
        <dbReference type="Ensembl" id="ENSCMIP00000005132.1"/>
    </source>
</evidence>
<feature type="transmembrane region" description="Helical" evidence="10">
    <location>
        <begin position="319"/>
        <end position="342"/>
    </location>
</feature>
<feature type="transmembrane region" description="Helical" evidence="10">
    <location>
        <begin position="105"/>
        <end position="129"/>
    </location>
</feature>
<evidence type="ECO:0000256" key="5">
    <source>
        <dbReference type="ARBA" id="ARBA00022475"/>
    </source>
</evidence>
<dbReference type="STRING" id="7868.ENSCMIP00000005132"/>
<dbReference type="AlphaFoldDB" id="A0A4W3GPQ4"/>
<comment type="similarity">
    <text evidence="3 10">Belongs to the riboflavin transporter family.</text>
</comment>
<dbReference type="Ensembl" id="ENSCMIT00000005315.1">
    <property type="protein sequence ID" value="ENSCMIP00000005132.1"/>
    <property type="gene ID" value="ENSCMIG00000003014.1"/>
</dbReference>
<evidence type="ECO:0000256" key="2">
    <source>
        <dbReference type="ARBA" id="ARBA00004651"/>
    </source>
</evidence>
<comment type="function">
    <text evidence="10">Plasma membrane transporter mediating the uptake by cells of the water soluble vitamin B2/riboflavin that plays a key role in biochemical oxidation-reduction reactions of the carbohydrate, lipid, and amino acid metabolism.</text>
</comment>
<dbReference type="PANTHER" id="PTHR12929">
    <property type="entry name" value="SOLUTE CARRIER FAMILY 52"/>
    <property type="match status" value="1"/>
</dbReference>
<evidence type="ECO:0000256" key="6">
    <source>
        <dbReference type="ARBA" id="ARBA00022692"/>
    </source>
</evidence>
<reference evidence="12" key="4">
    <citation type="submission" date="2025-08" db="UniProtKB">
        <authorList>
            <consortium name="Ensembl"/>
        </authorList>
    </citation>
    <scope>IDENTIFICATION</scope>
</reference>
<reference evidence="13" key="1">
    <citation type="journal article" date="2006" name="Science">
        <title>Ancient noncoding elements conserved in the human genome.</title>
        <authorList>
            <person name="Venkatesh B."/>
            <person name="Kirkness E.F."/>
            <person name="Loh Y.H."/>
            <person name="Halpern A.L."/>
            <person name="Lee A.P."/>
            <person name="Johnson J."/>
            <person name="Dandona N."/>
            <person name="Viswanathan L.D."/>
            <person name="Tay A."/>
            <person name="Venter J.C."/>
            <person name="Strausberg R.L."/>
            <person name="Brenner S."/>
        </authorList>
    </citation>
    <scope>NUCLEOTIDE SEQUENCE [LARGE SCALE GENOMIC DNA]</scope>
</reference>
<name>A0A4W3GPQ4_CALMI</name>
<keyword evidence="8 10" id="KW-0472">Membrane</keyword>
<dbReference type="InParanoid" id="A0A4W3GPQ4"/>
<evidence type="ECO:0000256" key="11">
    <source>
        <dbReference type="SAM" id="MobiDB-lite"/>
    </source>
</evidence>
<dbReference type="Pfam" id="PF06237">
    <property type="entry name" value="SLC52_ribofla_tr"/>
    <property type="match status" value="1"/>
</dbReference>
<keyword evidence="7 10" id="KW-1133">Transmembrane helix</keyword>
<feature type="region of interest" description="Disordered" evidence="11">
    <location>
        <begin position="243"/>
        <end position="262"/>
    </location>
</feature>
<reference evidence="12" key="5">
    <citation type="submission" date="2025-09" db="UniProtKB">
        <authorList>
            <consortium name="Ensembl"/>
        </authorList>
    </citation>
    <scope>IDENTIFICATION</scope>
</reference>
<feature type="transmembrane region" description="Helical" evidence="10">
    <location>
        <begin position="415"/>
        <end position="438"/>
    </location>
</feature>
<reference evidence="13" key="3">
    <citation type="journal article" date="2014" name="Nature">
        <title>Elephant shark genome provides unique insights into gnathostome evolution.</title>
        <authorList>
            <consortium name="International Elephant Shark Genome Sequencing Consortium"/>
            <person name="Venkatesh B."/>
            <person name="Lee A.P."/>
            <person name="Ravi V."/>
            <person name="Maurya A.K."/>
            <person name="Lian M.M."/>
            <person name="Swann J.B."/>
            <person name="Ohta Y."/>
            <person name="Flajnik M.F."/>
            <person name="Sutoh Y."/>
            <person name="Kasahara M."/>
            <person name="Hoon S."/>
            <person name="Gangu V."/>
            <person name="Roy S.W."/>
            <person name="Irimia M."/>
            <person name="Korzh V."/>
            <person name="Kondrychyn I."/>
            <person name="Lim Z.W."/>
            <person name="Tay B.H."/>
            <person name="Tohari S."/>
            <person name="Kong K.W."/>
            <person name="Ho S."/>
            <person name="Lorente-Galdos B."/>
            <person name="Quilez J."/>
            <person name="Marques-Bonet T."/>
            <person name="Raney B.J."/>
            <person name="Ingham P.W."/>
            <person name="Tay A."/>
            <person name="Hillier L.W."/>
            <person name="Minx P."/>
            <person name="Boehm T."/>
            <person name="Wilson R.K."/>
            <person name="Brenner S."/>
            <person name="Warren W.C."/>
        </authorList>
    </citation>
    <scope>NUCLEOTIDE SEQUENCE [LARGE SCALE GENOMIC DNA]</scope>
</reference>
<dbReference type="GO" id="GO:0005886">
    <property type="term" value="C:plasma membrane"/>
    <property type="evidence" value="ECO:0007669"/>
    <property type="project" value="UniProtKB-SubCell"/>
</dbReference>
<keyword evidence="5 10" id="KW-1003">Cell membrane</keyword>
<dbReference type="GO" id="GO:0032217">
    <property type="term" value="F:riboflavin transmembrane transporter activity"/>
    <property type="evidence" value="ECO:0007669"/>
    <property type="project" value="UniProtKB-UniRule"/>
</dbReference>
<evidence type="ECO:0000256" key="1">
    <source>
        <dbReference type="ARBA" id="ARBA00000215"/>
    </source>
</evidence>
<feature type="transmembrane region" description="Helical" evidence="10">
    <location>
        <begin position="382"/>
        <end position="408"/>
    </location>
</feature>
<dbReference type="Proteomes" id="UP000314986">
    <property type="component" value="Unassembled WGS sequence"/>
</dbReference>
<keyword evidence="13" id="KW-1185">Reference proteome</keyword>
<keyword evidence="4 10" id="KW-0813">Transport</keyword>
<comment type="subcellular location">
    <subcellularLocation>
        <location evidence="2 10">Cell membrane</location>
        <topology evidence="2 10">Multi-pass membrane protein</topology>
    </subcellularLocation>
</comment>
<dbReference type="InterPro" id="IPR009357">
    <property type="entry name" value="Riboflavin_transptr"/>
</dbReference>
<evidence type="ECO:0000256" key="10">
    <source>
        <dbReference type="RuleBase" id="RU368035"/>
    </source>
</evidence>
<feature type="transmembrane region" description="Helical" evidence="10">
    <location>
        <begin position="349"/>
        <end position="370"/>
    </location>
</feature>
<feature type="transmembrane region" description="Helical" evidence="10">
    <location>
        <begin position="74"/>
        <end position="93"/>
    </location>
</feature>
<feature type="compositionally biased region" description="Basic and acidic residues" evidence="11">
    <location>
        <begin position="243"/>
        <end position="258"/>
    </location>
</feature>
<comment type="catalytic activity">
    <reaction evidence="1 10">
        <text>riboflavin(in) = riboflavin(out)</text>
        <dbReference type="Rhea" id="RHEA:35015"/>
        <dbReference type="ChEBI" id="CHEBI:57986"/>
    </reaction>
</comment>
<organism evidence="12 13">
    <name type="scientific">Callorhinchus milii</name>
    <name type="common">Ghost shark</name>
    <dbReference type="NCBI Taxonomy" id="7868"/>
    <lineage>
        <taxon>Eukaryota</taxon>
        <taxon>Metazoa</taxon>
        <taxon>Chordata</taxon>
        <taxon>Craniata</taxon>
        <taxon>Vertebrata</taxon>
        <taxon>Chondrichthyes</taxon>
        <taxon>Holocephali</taxon>
        <taxon>Chimaeriformes</taxon>
        <taxon>Callorhinchidae</taxon>
        <taxon>Callorhinchus</taxon>
    </lineage>
</organism>
<keyword evidence="6 10" id="KW-0812">Transmembrane</keyword>
<sequence>MALLLHVLSALFGLGSWVAINGLWVELPLLVPETPEGWYLPSYLTILIQLANVGPLLVTLLHRFRPGWLPETRVVYAIVCLGVVSCLLVALFWKETGMVGGERHSTALLALAFFLSLVDCTSSVTFLPFMSRLQARYLTSYYTGEGLSGLVPALVALAQGVGVVTCHQDNVTVIGNTNAINTDVHNITTINSVIINTNTTASMANLTDANLTLTKLVAHYQPANFSPRVFFFLLAGMMLMSDRSTKPEPREPEPEPEQRPMISRRPSCWYKARPSTFQAGHYTWPQATFIFLVLAWVNGLTNAVLPSVQSYSCLPYGSLAYHLSATLGAMANPLACFLAMFLPSRSLRLMLLLTVTGTTIGAYIMGMAVLSPCPWLVHTHTGTALMVLSWTLFTGSLSYVKVMIGVILREEGHSALLLCGAVVQLGSMLGALTMFPLVSVYSLFRSGDPCNSLCLP</sequence>
<dbReference type="OMA" id="FMAMFLH"/>
<protein>
    <recommendedName>
        <fullName evidence="10">Riboflavin transporter</fullName>
    </recommendedName>
</protein>
<evidence type="ECO:0000313" key="13">
    <source>
        <dbReference type="Proteomes" id="UP000314986"/>
    </source>
</evidence>
<comment type="caution">
    <text evidence="10">Lacks conserved residue(s) required for the propagation of feature annotation.</text>
</comment>
<feature type="transmembrane region" description="Helical" evidence="10">
    <location>
        <begin position="281"/>
        <end position="299"/>
    </location>
</feature>
<evidence type="ECO:0000256" key="9">
    <source>
        <dbReference type="ARBA" id="ARBA00023180"/>
    </source>
</evidence>